<evidence type="ECO:0000313" key="2">
    <source>
        <dbReference type="EMBL" id="MPL76371.1"/>
    </source>
</evidence>
<proteinExistence type="predicted"/>
<dbReference type="AlphaFoldDB" id="A0A644UBY6"/>
<dbReference type="EMBL" id="VSSQ01000097">
    <property type="protein sequence ID" value="MPL76371.1"/>
    <property type="molecule type" value="Genomic_DNA"/>
</dbReference>
<name>A0A644UBY6_9ZZZZ</name>
<accession>A0A644UBY6</accession>
<keyword evidence="1" id="KW-1133">Transmembrane helix</keyword>
<feature type="transmembrane region" description="Helical" evidence="1">
    <location>
        <begin position="5"/>
        <end position="22"/>
    </location>
</feature>
<protein>
    <submittedName>
        <fullName evidence="2">Uncharacterized protein</fullName>
    </submittedName>
</protein>
<evidence type="ECO:0000256" key="1">
    <source>
        <dbReference type="SAM" id="Phobius"/>
    </source>
</evidence>
<feature type="transmembrane region" description="Helical" evidence="1">
    <location>
        <begin position="28"/>
        <end position="46"/>
    </location>
</feature>
<keyword evidence="1" id="KW-0472">Membrane</keyword>
<comment type="caution">
    <text evidence="2">The sequence shown here is derived from an EMBL/GenBank/DDBJ whole genome shotgun (WGS) entry which is preliminary data.</text>
</comment>
<keyword evidence="1" id="KW-0812">Transmembrane</keyword>
<sequence>MMKLVYQIILAIISVILIWDMFTQKEVNIQVMAAMTLIPFILRLAMIV</sequence>
<organism evidence="2">
    <name type="scientific">bioreactor metagenome</name>
    <dbReference type="NCBI Taxonomy" id="1076179"/>
    <lineage>
        <taxon>unclassified sequences</taxon>
        <taxon>metagenomes</taxon>
        <taxon>ecological metagenomes</taxon>
    </lineage>
</organism>
<reference evidence="2" key="1">
    <citation type="submission" date="2019-08" db="EMBL/GenBank/DDBJ databases">
        <authorList>
            <person name="Kucharzyk K."/>
            <person name="Murdoch R.W."/>
            <person name="Higgins S."/>
            <person name="Loffler F."/>
        </authorList>
    </citation>
    <scope>NUCLEOTIDE SEQUENCE</scope>
</reference>
<gene>
    <name evidence="2" type="ORF">SDC9_22216</name>
</gene>